<dbReference type="InterPro" id="IPR013922">
    <property type="entry name" value="Cyclin_PHO80-like"/>
</dbReference>
<dbReference type="PANTHER" id="PTHR15615:SF108">
    <property type="entry name" value="PROTEIN CNPPD1"/>
    <property type="match status" value="1"/>
</dbReference>
<name>A0A6F9DAG0_9ASCI</name>
<evidence type="ECO:0000313" key="4">
    <source>
        <dbReference type="EMBL" id="CAB3232306.1"/>
    </source>
</evidence>
<keyword evidence="3" id="KW-1133">Transmembrane helix</keyword>
<comment type="similarity">
    <text evidence="1">Belongs to the CNPPD1 family.</text>
</comment>
<gene>
    <name evidence="4" type="primary">Cnppd1</name>
</gene>
<organism evidence="4">
    <name type="scientific">Phallusia mammillata</name>
    <dbReference type="NCBI Taxonomy" id="59560"/>
    <lineage>
        <taxon>Eukaryota</taxon>
        <taxon>Metazoa</taxon>
        <taxon>Chordata</taxon>
        <taxon>Tunicata</taxon>
        <taxon>Ascidiacea</taxon>
        <taxon>Phlebobranchia</taxon>
        <taxon>Ascidiidae</taxon>
        <taxon>Phallusia</taxon>
    </lineage>
</organism>
<dbReference type="Gene3D" id="1.10.472.10">
    <property type="entry name" value="Cyclin-like"/>
    <property type="match status" value="1"/>
</dbReference>
<dbReference type="GO" id="GO:0000307">
    <property type="term" value="C:cyclin-dependent protein kinase holoenzyme complex"/>
    <property type="evidence" value="ECO:0007669"/>
    <property type="project" value="TreeGrafter"/>
</dbReference>
<proteinExistence type="evidence at transcript level"/>
<evidence type="ECO:0000256" key="1">
    <source>
        <dbReference type="ARBA" id="ARBA00038508"/>
    </source>
</evidence>
<keyword evidence="3" id="KW-0472">Membrane</keyword>
<evidence type="ECO:0000256" key="3">
    <source>
        <dbReference type="SAM" id="Phobius"/>
    </source>
</evidence>
<dbReference type="GO" id="GO:0016538">
    <property type="term" value="F:cyclin-dependent protein serine/threonine kinase regulator activity"/>
    <property type="evidence" value="ECO:0007669"/>
    <property type="project" value="TreeGrafter"/>
</dbReference>
<dbReference type="EMBL" id="LR784061">
    <property type="protein sequence ID" value="CAB3232306.1"/>
    <property type="molecule type" value="mRNA"/>
</dbReference>
<dbReference type="CDD" id="cd20557">
    <property type="entry name" value="CYCLIN_ScPCL1-like"/>
    <property type="match status" value="1"/>
</dbReference>
<dbReference type="Pfam" id="PF08613">
    <property type="entry name" value="Cyclin"/>
    <property type="match status" value="1"/>
</dbReference>
<keyword evidence="3" id="KW-0812">Transmembrane</keyword>
<dbReference type="GO" id="GO:0005634">
    <property type="term" value="C:nucleus"/>
    <property type="evidence" value="ECO:0007669"/>
    <property type="project" value="TreeGrafter"/>
</dbReference>
<dbReference type="AlphaFoldDB" id="A0A6F9DAG0"/>
<evidence type="ECO:0000256" key="2">
    <source>
        <dbReference type="ARBA" id="ARBA00040808"/>
    </source>
</evidence>
<reference evidence="4" key="1">
    <citation type="submission" date="2020-04" db="EMBL/GenBank/DDBJ databases">
        <authorList>
            <person name="Neveu A P."/>
        </authorList>
    </citation>
    <scope>NUCLEOTIDE SEQUENCE</scope>
    <source>
        <tissue evidence="4">Whole embryo</tissue>
    </source>
</reference>
<dbReference type="GO" id="GO:0019901">
    <property type="term" value="F:protein kinase binding"/>
    <property type="evidence" value="ECO:0007669"/>
    <property type="project" value="InterPro"/>
</dbReference>
<sequence length="460" mass="53048">MDWQDMEDLLANSENNCLEDNKLFDHDDLSDKLKKTFYYAPHKKPAKDTLSFPLTREAVESFRKAAPSSFGKLGHRYASRVARDACITPCSLLLGMIYIERLAHRNPTYLQKISSSDLFLISMMIASKYLQDEGLDDEVFNDEWAASGLVDVDYVNDLEADFLKAIDWRVLVRQPEFRRMLYINEMRIATKQGFARGWFTYTDVQCLLCCDKLNDHIHQQIYLLVKVLCACVALYTGIFLAAGTYLMMQSTQISSGQFHCHHLNVMEYKPTQFVGPQINYHRRNYTETDTNETKQVVAQEVERKPISVELPSLDVVARNPQPKIWSEVSSVAPPGDENSIGQMGMMSMVETVFFLANVTVGCHETELEQKEICPCCRKCFDSNYIKQNLKPSLACHSCCNTRYNDDTNICFTEQDNRKKHAPPQHTHNKNDRFQPQYYLHNKLEPNNKFAFLRPGRTTVF</sequence>
<feature type="transmembrane region" description="Helical" evidence="3">
    <location>
        <begin position="221"/>
        <end position="248"/>
    </location>
</feature>
<accession>A0A6F9DAG0</accession>
<dbReference type="PANTHER" id="PTHR15615">
    <property type="match status" value="1"/>
</dbReference>
<protein>
    <recommendedName>
        <fullName evidence="2">Protein CNPPD1</fullName>
    </recommendedName>
</protein>